<organism evidence="1 3">
    <name type="scientific">Larinioides sclopetarius</name>
    <dbReference type="NCBI Taxonomy" id="280406"/>
    <lineage>
        <taxon>Eukaryota</taxon>
        <taxon>Metazoa</taxon>
        <taxon>Ecdysozoa</taxon>
        <taxon>Arthropoda</taxon>
        <taxon>Chelicerata</taxon>
        <taxon>Arachnida</taxon>
        <taxon>Araneae</taxon>
        <taxon>Araneomorphae</taxon>
        <taxon>Entelegynae</taxon>
        <taxon>Araneoidea</taxon>
        <taxon>Araneidae</taxon>
        <taxon>Larinioides</taxon>
    </lineage>
</organism>
<accession>A0AAV1ZMW3</accession>
<evidence type="ECO:0000313" key="3">
    <source>
        <dbReference type="Proteomes" id="UP001497382"/>
    </source>
</evidence>
<comment type="caution">
    <text evidence="1">The sequence shown here is derived from an EMBL/GenBank/DDBJ whole genome shotgun (WGS) entry which is preliminary data.</text>
</comment>
<evidence type="ECO:0000313" key="1">
    <source>
        <dbReference type="EMBL" id="CAL1273203.1"/>
    </source>
</evidence>
<keyword evidence="3" id="KW-1185">Reference proteome</keyword>
<name>A0AAV1ZMW3_9ARAC</name>
<dbReference type="InterPro" id="IPR036397">
    <property type="entry name" value="RNaseH_sf"/>
</dbReference>
<dbReference type="AlphaFoldDB" id="A0AAV1ZMW3"/>
<reference evidence="1 3" key="1">
    <citation type="submission" date="2024-04" db="EMBL/GenBank/DDBJ databases">
        <authorList>
            <person name="Rising A."/>
            <person name="Reimegard J."/>
            <person name="Sonavane S."/>
            <person name="Akerstrom W."/>
            <person name="Nylinder S."/>
            <person name="Hedman E."/>
            <person name="Kallberg Y."/>
        </authorList>
    </citation>
    <scope>NUCLEOTIDE SEQUENCE [LARGE SCALE GENOMIC DNA]</scope>
</reference>
<dbReference type="PANTHER" id="PTHR47326">
    <property type="entry name" value="TRANSPOSABLE ELEMENT TC3 TRANSPOSASE-LIKE PROTEIN"/>
    <property type="match status" value="1"/>
</dbReference>
<protein>
    <submittedName>
        <fullName evidence="1">Uncharacterized protein</fullName>
    </submittedName>
</protein>
<dbReference type="Gene3D" id="3.30.420.10">
    <property type="entry name" value="Ribonuclease H-like superfamily/Ribonuclease H"/>
    <property type="match status" value="1"/>
</dbReference>
<proteinExistence type="predicted"/>
<gene>
    <name evidence="1" type="ORF">LARSCL_LOCUS6759</name>
    <name evidence="2" type="ORF">LARSCL_LOCUS6996</name>
</gene>
<evidence type="ECO:0000313" key="2">
    <source>
        <dbReference type="EMBL" id="CAL1273614.1"/>
    </source>
</evidence>
<dbReference type="GO" id="GO:0003676">
    <property type="term" value="F:nucleic acid binding"/>
    <property type="evidence" value="ECO:0007669"/>
    <property type="project" value="InterPro"/>
</dbReference>
<dbReference type="EMBL" id="CAXIEN010000066">
    <property type="protein sequence ID" value="CAL1273203.1"/>
    <property type="molecule type" value="Genomic_DNA"/>
</dbReference>
<dbReference type="Proteomes" id="UP001497382">
    <property type="component" value="Unassembled WGS sequence"/>
</dbReference>
<dbReference type="PANTHER" id="PTHR47326:SF1">
    <property type="entry name" value="HTH PSQ-TYPE DOMAIN-CONTAINING PROTEIN"/>
    <property type="match status" value="1"/>
</dbReference>
<sequence length="65" mass="7515">MDFWFWGYLKSKVYTSNPRNLSDLKEAIKREVLQIPPAMIRSSLLSTISRMQCVIICEGGHVENL</sequence>
<dbReference type="EMBL" id="CAXIEN010000069">
    <property type="protein sequence ID" value="CAL1273614.1"/>
    <property type="molecule type" value="Genomic_DNA"/>
</dbReference>